<evidence type="ECO:0008006" key="8">
    <source>
        <dbReference type="Google" id="ProtNLM"/>
    </source>
</evidence>
<dbReference type="PIRSF" id="PIRSF001365">
    <property type="entry name" value="DHDPS"/>
    <property type="match status" value="1"/>
</dbReference>
<dbReference type="AlphaFoldDB" id="A0A6N7W5P8"/>
<evidence type="ECO:0000256" key="5">
    <source>
        <dbReference type="PIRSR" id="PIRSR001365-2"/>
    </source>
</evidence>
<sequence>MTTLLAALIACYDENGSVDVGRQKELIDYVLSQGIDGLFVSGSTGEAFTQSIEERKRTIAAAVQHVDGRAKVYAHVSALNTAESIELARYAAEVGVDALSAVSPIYYQYSEADCRDFYTTIARATDLPLFAYHIPSRTHQELSPRFFTQLGAEGVLQGIKYTSTDLYPLTELVGMAPEGFTILNGSDEVLLGGLALGADGGVGSTYNVIGGLYRGIAEAFAQQDMEQASDLQQRANRYIAVMNAGNFLAFLRASLVHLGIETGQSRRPLPPTTPEIQELAAVETDRAFSLLPMR</sequence>
<organism evidence="6 7">
    <name type="scientific">Scrofimicrobium canadense</name>
    <dbReference type="NCBI Taxonomy" id="2652290"/>
    <lineage>
        <taxon>Bacteria</taxon>
        <taxon>Bacillati</taxon>
        <taxon>Actinomycetota</taxon>
        <taxon>Actinomycetes</taxon>
        <taxon>Actinomycetales</taxon>
        <taxon>Actinomycetaceae</taxon>
        <taxon>Scrofimicrobium</taxon>
    </lineage>
</organism>
<evidence type="ECO:0000313" key="7">
    <source>
        <dbReference type="Proteomes" id="UP000470875"/>
    </source>
</evidence>
<keyword evidence="1 3" id="KW-0456">Lyase</keyword>
<reference evidence="6 7" key="1">
    <citation type="submission" date="2019-08" db="EMBL/GenBank/DDBJ databases">
        <title>In-depth cultivation of the pig gut microbiome towards novel bacterial diversity and tailored functional studies.</title>
        <authorList>
            <person name="Wylensek D."/>
            <person name="Hitch T.C.A."/>
            <person name="Clavel T."/>
        </authorList>
    </citation>
    <scope>NUCLEOTIDE SEQUENCE [LARGE SCALE GENOMIC DNA]</scope>
    <source>
        <strain evidence="6 7">WB03_NA08</strain>
    </source>
</reference>
<evidence type="ECO:0000256" key="4">
    <source>
        <dbReference type="PIRSR" id="PIRSR001365-1"/>
    </source>
</evidence>
<dbReference type="InterPro" id="IPR020625">
    <property type="entry name" value="Schiff_base-form_aldolases_AS"/>
</dbReference>
<dbReference type="GO" id="GO:0019262">
    <property type="term" value="P:N-acetylneuraminate catabolic process"/>
    <property type="evidence" value="ECO:0007669"/>
    <property type="project" value="TreeGrafter"/>
</dbReference>
<evidence type="ECO:0000256" key="3">
    <source>
        <dbReference type="PIRNR" id="PIRNR001365"/>
    </source>
</evidence>
<accession>A0A6N7W5P8</accession>
<feature type="binding site" evidence="5">
    <location>
        <position position="202"/>
    </location>
    <ligand>
        <name>pyruvate</name>
        <dbReference type="ChEBI" id="CHEBI:15361"/>
    </ligand>
</feature>
<evidence type="ECO:0000256" key="2">
    <source>
        <dbReference type="ARBA" id="ARBA00023270"/>
    </source>
</evidence>
<dbReference type="Gene3D" id="3.20.20.70">
    <property type="entry name" value="Aldolase class I"/>
    <property type="match status" value="1"/>
</dbReference>
<keyword evidence="2" id="KW-0704">Schiff base</keyword>
<dbReference type="PANTHER" id="PTHR42849:SF1">
    <property type="entry name" value="N-ACETYLNEURAMINATE LYASE"/>
    <property type="match status" value="1"/>
</dbReference>
<dbReference type="Pfam" id="PF00701">
    <property type="entry name" value="DHDPS"/>
    <property type="match status" value="1"/>
</dbReference>
<dbReference type="PANTHER" id="PTHR42849">
    <property type="entry name" value="N-ACETYLNEURAMINATE LYASE"/>
    <property type="match status" value="1"/>
</dbReference>
<name>A0A6N7W5P8_9ACTO</name>
<keyword evidence="7" id="KW-1185">Reference proteome</keyword>
<feature type="active site" description="Proton donor/acceptor" evidence="4">
    <location>
        <position position="132"/>
    </location>
</feature>
<proteinExistence type="inferred from homology"/>
<dbReference type="Proteomes" id="UP000470875">
    <property type="component" value="Unassembled WGS sequence"/>
</dbReference>
<gene>
    <name evidence="6" type="ORF">FYJ24_07625</name>
</gene>
<evidence type="ECO:0000313" key="6">
    <source>
        <dbReference type="EMBL" id="MSS84635.1"/>
    </source>
</evidence>
<dbReference type="InterPro" id="IPR013785">
    <property type="entry name" value="Aldolase_TIM"/>
</dbReference>
<dbReference type="PROSITE" id="PS00666">
    <property type="entry name" value="DHDPS_2"/>
    <property type="match status" value="1"/>
</dbReference>
<evidence type="ECO:0000256" key="1">
    <source>
        <dbReference type="ARBA" id="ARBA00023239"/>
    </source>
</evidence>
<dbReference type="EMBL" id="VULO01000008">
    <property type="protein sequence ID" value="MSS84635.1"/>
    <property type="molecule type" value="Genomic_DNA"/>
</dbReference>
<dbReference type="GO" id="GO:0005829">
    <property type="term" value="C:cytosol"/>
    <property type="evidence" value="ECO:0007669"/>
    <property type="project" value="TreeGrafter"/>
</dbReference>
<dbReference type="PROSITE" id="PS00665">
    <property type="entry name" value="DHDPS_1"/>
    <property type="match status" value="1"/>
</dbReference>
<dbReference type="InterPro" id="IPR020624">
    <property type="entry name" value="Schiff_base-form_aldolases_CS"/>
</dbReference>
<comment type="similarity">
    <text evidence="3">Belongs to the DapA family.</text>
</comment>
<dbReference type="PRINTS" id="PR00146">
    <property type="entry name" value="DHPICSNTHASE"/>
</dbReference>
<feature type="active site" description="Schiff-base intermediate with substrate" evidence="4">
    <location>
        <position position="160"/>
    </location>
</feature>
<dbReference type="SMART" id="SM01130">
    <property type="entry name" value="DHDPS"/>
    <property type="match status" value="1"/>
</dbReference>
<comment type="caution">
    <text evidence="6">The sequence shown here is derived from an EMBL/GenBank/DDBJ whole genome shotgun (WGS) entry which is preliminary data.</text>
</comment>
<dbReference type="GO" id="GO:0008747">
    <property type="term" value="F:N-acetylneuraminate lyase activity"/>
    <property type="evidence" value="ECO:0007669"/>
    <property type="project" value="TreeGrafter"/>
</dbReference>
<dbReference type="RefSeq" id="WP_154545185.1">
    <property type="nucleotide sequence ID" value="NZ_VULO01000008.1"/>
</dbReference>
<protein>
    <recommendedName>
        <fullName evidence="8">N-acetylneuraminate lyase</fullName>
    </recommendedName>
</protein>
<feature type="binding site" evidence="5">
    <location>
        <position position="44"/>
    </location>
    <ligand>
        <name>pyruvate</name>
        <dbReference type="ChEBI" id="CHEBI:15361"/>
    </ligand>
</feature>
<dbReference type="InterPro" id="IPR002220">
    <property type="entry name" value="DapA-like"/>
</dbReference>
<dbReference type="SUPFAM" id="SSF51569">
    <property type="entry name" value="Aldolase"/>
    <property type="match status" value="1"/>
</dbReference>